<dbReference type="EMBL" id="KK365338">
    <property type="protein sequence ID" value="KCZ79168.1"/>
    <property type="molecule type" value="Genomic_DNA"/>
</dbReference>
<dbReference type="Proteomes" id="UP000030655">
    <property type="component" value="Unassembled WGS sequence"/>
</dbReference>
<reference evidence="1 2" key="2">
    <citation type="submission" date="2014-03" db="EMBL/GenBank/DDBJ databases">
        <title>The Genome Sequence of Anncaliia algerae insect isolate PRA339.</title>
        <authorList>
            <consortium name="The Broad Institute Genome Sequencing Platform"/>
            <consortium name="The Broad Institute Genome Sequencing Center for Infectious Disease"/>
            <person name="Cuomo C."/>
            <person name="Becnel J."/>
            <person name="Sanscrainte N."/>
            <person name="Walker B."/>
            <person name="Young S.K."/>
            <person name="Zeng Q."/>
            <person name="Gargeya S."/>
            <person name="Fitzgerald M."/>
            <person name="Haas B."/>
            <person name="Abouelleil A."/>
            <person name="Alvarado L."/>
            <person name="Arachchi H.M."/>
            <person name="Berlin A.M."/>
            <person name="Chapman S.B."/>
            <person name="Dewar J."/>
            <person name="Goldberg J."/>
            <person name="Griggs A."/>
            <person name="Gujja S."/>
            <person name="Hansen M."/>
            <person name="Howarth C."/>
            <person name="Imamovic A."/>
            <person name="Larimer J."/>
            <person name="McCowan C."/>
            <person name="Murphy C."/>
            <person name="Neiman D."/>
            <person name="Pearson M."/>
            <person name="Priest M."/>
            <person name="Roberts A."/>
            <person name="Saif S."/>
            <person name="Shea T."/>
            <person name="Sisk P."/>
            <person name="Sykes S."/>
            <person name="Wortman J."/>
            <person name="Nusbaum C."/>
            <person name="Birren B."/>
        </authorList>
    </citation>
    <scope>NUCLEOTIDE SEQUENCE [LARGE SCALE GENOMIC DNA]</scope>
    <source>
        <strain evidence="1 2">PRA339</strain>
    </source>
</reference>
<proteinExistence type="predicted"/>
<protein>
    <submittedName>
        <fullName evidence="1">Uncharacterized protein</fullName>
    </submittedName>
</protein>
<gene>
    <name evidence="1" type="ORF">H312_03444</name>
</gene>
<organism evidence="1 2">
    <name type="scientific">Anncaliia algerae PRA339</name>
    <dbReference type="NCBI Taxonomy" id="1288291"/>
    <lineage>
        <taxon>Eukaryota</taxon>
        <taxon>Fungi</taxon>
        <taxon>Fungi incertae sedis</taxon>
        <taxon>Microsporidia</taxon>
        <taxon>Tubulinosematoidea</taxon>
        <taxon>Tubulinosematidae</taxon>
        <taxon>Anncaliia</taxon>
    </lineage>
</organism>
<dbReference type="VEuPathDB" id="MicrosporidiaDB:H312_03444"/>
<dbReference type="HOGENOM" id="CLU_1337212_0_0_1"/>
<keyword evidence="2" id="KW-1185">Reference proteome</keyword>
<dbReference type="AlphaFoldDB" id="A0A059EVX2"/>
<evidence type="ECO:0000313" key="2">
    <source>
        <dbReference type="Proteomes" id="UP000030655"/>
    </source>
</evidence>
<name>A0A059EVX2_9MICR</name>
<dbReference type="OrthoDB" id="10332658at2759"/>
<reference evidence="2" key="1">
    <citation type="submission" date="2013-02" db="EMBL/GenBank/DDBJ databases">
        <authorList>
            <consortium name="The Broad Institute Genome Sequencing Platform"/>
            <person name="Cuomo C."/>
            <person name="Becnel J."/>
            <person name="Sanscrainte N."/>
            <person name="Walker B."/>
            <person name="Young S.K."/>
            <person name="Zeng Q."/>
            <person name="Gargeya S."/>
            <person name="Fitzgerald M."/>
            <person name="Haas B."/>
            <person name="Abouelleil A."/>
            <person name="Alvarado L."/>
            <person name="Arachchi H.M."/>
            <person name="Berlin A.M."/>
            <person name="Chapman S.B."/>
            <person name="Dewar J."/>
            <person name="Goldberg J."/>
            <person name="Griggs A."/>
            <person name="Gujja S."/>
            <person name="Hansen M."/>
            <person name="Howarth C."/>
            <person name="Imamovic A."/>
            <person name="Larimer J."/>
            <person name="McCowan C."/>
            <person name="Murphy C."/>
            <person name="Neiman D."/>
            <person name="Pearson M."/>
            <person name="Priest M."/>
            <person name="Roberts A."/>
            <person name="Saif S."/>
            <person name="Shea T."/>
            <person name="Sisk P."/>
            <person name="Sykes S."/>
            <person name="Wortman J."/>
            <person name="Nusbaum C."/>
            <person name="Birren B."/>
        </authorList>
    </citation>
    <scope>NUCLEOTIDE SEQUENCE [LARGE SCALE GENOMIC DNA]</scope>
    <source>
        <strain evidence="2">PRA339</strain>
    </source>
</reference>
<evidence type="ECO:0000313" key="1">
    <source>
        <dbReference type="EMBL" id="KCZ79168.1"/>
    </source>
</evidence>
<accession>A0A059EVX2</accession>
<sequence>MKKNDMHLSQFCLKNETRNKTKLILEHLENKYKIKKIYRNNNRSLYTNANKDLSCFCSMPNNNKSLETLKDYTILFDGWVSLPNDLQNVLNKYSLQRKKSMINEEAINIKDKIEFFESLGIKTEEKELVHSKPLVVDERLRDLDYVLSIEKYKNKFVEEQKLRNKLDCQIKRLLKNNQQDSCLIPSEILTKADEIYDEEEPEYNR</sequence>